<keyword evidence="4" id="KW-1185">Reference proteome</keyword>
<feature type="region of interest" description="Disordered" evidence="1">
    <location>
        <begin position="363"/>
        <end position="400"/>
    </location>
</feature>
<feature type="compositionally biased region" description="Basic and acidic residues" evidence="1">
    <location>
        <begin position="363"/>
        <end position="374"/>
    </location>
</feature>
<keyword evidence="2" id="KW-0812">Transmembrane</keyword>
<organism evidence="4 5">
    <name type="scientific">Heligmosomoides polygyrus</name>
    <name type="common">Parasitic roundworm</name>
    <dbReference type="NCBI Taxonomy" id="6339"/>
    <lineage>
        <taxon>Eukaryota</taxon>
        <taxon>Metazoa</taxon>
        <taxon>Ecdysozoa</taxon>
        <taxon>Nematoda</taxon>
        <taxon>Chromadorea</taxon>
        <taxon>Rhabditida</taxon>
        <taxon>Rhabditina</taxon>
        <taxon>Rhabditomorpha</taxon>
        <taxon>Strongyloidea</taxon>
        <taxon>Heligmosomidae</taxon>
        <taxon>Heligmosomoides</taxon>
    </lineage>
</organism>
<evidence type="ECO:0000313" key="5">
    <source>
        <dbReference type="WBParaSite" id="HPBE_0001206201-mRNA-1"/>
    </source>
</evidence>
<evidence type="ECO:0000313" key="3">
    <source>
        <dbReference type="EMBL" id="VDO90790.1"/>
    </source>
</evidence>
<accession>A0A183FUY6</accession>
<proteinExistence type="predicted"/>
<name>A0A183FUY6_HELPZ</name>
<feature type="transmembrane region" description="Helical" evidence="2">
    <location>
        <begin position="97"/>
        <end position="115"/>
    </location>
</feature>
<dbReference type="Proteomes" id="UP000050761">
    <property type="component" value="Unassembled WGS sequence"/>
</dbReference>
<dbReference type="OrthoDB" id="5876806at2759"/>
<reference evidence="3 4" key="1">
    <citation type="submission" date="2018-11" db="EMBL/GenBank/DDBJ databases">
        <authorList>
            <consortium name="Pathogen Informatics"/>
        </authorList>
    </citation>
    <scope>NUCLEOTIDE SEQUENCE [LARGE SCALE GENOMIC DNA]</scope>
</reference>
<dbReference type="EMBL" id="UZAH01027341">
    <property type="protein sequence ID" value="VDO90790.1"/>
    <property type="molecule type" value="Genomic_DNA"/>
</dbReference>
<evidence type="ECO:0000313" key="4">
    <source>
        <dbReference type="Proteomes" id="UP000050761"/>
    </source>
</evidence>
<dbReference type="WBParaSite" id="HPBE_0001206201-mRNA-1">
    <property type="protein sequence ID" value="HPBE_0001206201-mRNA-1"/>
    <property type="gene ID" value="HPBE_0001206201"/>
</dbReference>
<reference evidence="5" key="2">
    <citation type="submission" date="2019-09" db="UniProtKB">
        <authorList>
            <consortium name="WormBaseParasite"/>
        </authorList>
    </citation>
    <scope>IDENTIFICATION</scope>
</reference>
<keyword evidence="2" id="KW-0472">Membrane</keyword>
<sequence length="400" mass="46801">MPNKTREAVVELPNKSRVRRPVNKLVPLEITAHMDKDSSRQIFITDPSSSPPPSPPSPYNLRKRKAVQYNENDSDSETESGRSTNHQNFRLNFVKKLPLILTILLFFFSTTYALPDFNDTHYLHCTTGLEDHDNMLMTLRRDHANQREITTSLASFAAESKKLMARSKEITDEMVRWNAARKQEHERSRRQEHELVLRDMSTSKPFVEECKEELREIDHYLRTEILRERRYANETRRVNDASISCVFCKAMGRHYTDACPDVRSASERRRMMELEGRCLICLTFHHETTPCAKKSPCFYCKVGSKCKDEHHSALCPKPEEQERKMKDRVELKSIVDRYEHWQQRNGLRGETAPEARAQLIREFHSSRRDAVKGHDRTRRYHQSDEDSAEPRGPSTSGNRR</sequence>
<protein>
    <submittedName>
        <fullName evidence="5">CCHC-type domain-containing protein</fullName>
    </submittedName>
</protein>
<accession>A0A3P7YRR3</accession>
<gene>
    <name evidence="3" type="ORF">HPBE_LOCUS12063</name>
</gene>
<keyword evidence="2" id="KW-1133">Transmembrane helix</keyword>
<evidence type="ECO:0000256" key="2">
    <source>
        <dbReference type="SAM" id="Phobius"/>
    </source>
</evidence>
<dbReference type="AlphaFoldDB" id="A0A183FUY6"/>
<feature type="region of interest" description="Disordered" evidence="1">
    <location>
        <begin position="37"/>
        <end position="61"/>
    </location>
</feature>
<feature type="compositionally biased region" description="Pro residues" evidence="1">
    <location>
        <begin position="49"/>
        <end position="58"/>
    </location>
</feature>
<evidence type="ECO:0000256" key="1">
    <source>
        <dbReference type="SAM" id="MobiDB-lite"/>
    </source>
</evidence>